<dbReference type="Proteomes" id="UP000595437">
    <property type="component" value="Chromosome 5"/>
</dbReference>
<dbReference type="Gene3D" id="3.90.550.20">
    <property type="match status" value="1"/>
</dbReference>
<sequence length="185" mass="21335">MEHESVDQGVYSGSSIYSPEYLRFEAGNNQIHTHSQNIITVQFNFIDINRHRSATNPQLHPLERELCAFESAALSHPKQSLYYLMTNISIIPNEPMNQILEAYKNSKIISIDLTYVFKGSPLENLWLNNRIQRSQYYNAHMADILRLWTLYNYGGTYLDSDTITLKKLPRKFNYGGAESADPLIV</sequence>
<evidence type="ECO:0000313" key="2">
    <source>
        <dbReference type="Proteomes" id="UP000595437"/>
    </source>
</evidence>
<dbReference type="PANTHER" id="PTHR12042">
    <property type="entry name" value="LACTOSYLCERAMIDE 4-ALPHA-GALACTOSYLTRANSFERASE ALPHA- 1,4-GALACTOSYLTRANSFERASE"/>
    <property type="match status" value="1"/>
</dbReference>
<feature type="non-terminal residue" evidence="1">
    <location>
        <position position="1"/>
    </location>
</feature>
<evidence type="ECO:0000313" key="1">
    <source>
        <dbReference type="EMBL" id="QQP54756.1"/>
    </source>
</evidence>
<proteinExistence type="predicted"/>
<dbReference type="InterPro" id="IPR029044">
    <property type="entry name" value="Nucleotide-diphossugar_trans"/>
</dbReference>
<keyword evidence="1" id="KW-0808">Transferase</keyword>
<reference evidence="2" key="1">
    <citation type="submission" date="2021-01" db="EMBL/GenBank/DDBJ databases">
        <title>Caligus Genome Assembly.</title>
        <authorList>
            <person name="Gallardo-Escarate C."/>
        </authorList>
    </citation>
    <scope>NUCLEOTIDE SEQUENCE [LARGE SCALE GENOMIC DNA]</scope>
</reference>
<dbReference type="AlphaFoldDB" id="A0A7T8QTQ4"/>
<protein>
    <submittedName>
        <fullName evidence="1">Lactosylceramide 4-alpha-galactosyltransferase</fullName>
    </submittedName>
</protein>
<keyword evidence="2" id="KW-1185">Reference proteome</keyword>
<gene>
    <name evidence="1" type="ORF">FKW44_007692</name>
</gene>
<dbReference type="PANTHER" id="PTHR12042:SF21">
    <property type="entry name" value="ALPHA1,4-GALACTOSYLTRANSFERASE 1-RELATED"/>
    <property type="match status" value="1"/>
</dbReference>
<keyword evidence="1" id="KW-0328">Glycosyltransferase</keyword>
<dbReference type="Pfam" id="PF04488">
    <property type="entry name" value="Gly_transf_sug"/>
    <property type="match status" value="1"/>
</dbReference>
<dbReference type="SUPFAM" id="SSF53448">
    <property type="entry name" value="Nucleotide-diphospho-sugar transferases"/>
    <property type="match status" value="1"/>
</dbReference>
<dbReference type="GO" id="GO:0006688">
    <property type="term" value="P:glycosphingolipid biosynthetic process"/>
    <property type="evidence" value="ECO:0007669"/>
    <property type="project" value="TreeGrafter"/>
</dbReference>
<dbReference type="InterPro" id="IPR007577">
    <property type="entry name" value="GlycoTrfase_DXD_sugar-bd_CS"/>
</dbReference>
<dbReference type="GO" id="GO:0016020">
    <property type="term" value="C:membrane"/>
    <property type="evidence" value="ECO:0007669"/>
    <property type="project" value="GOC"/>
</dbReference>
<dbReference type="OrthoDB" id="6333746at2759"/>
<dbReference type="EMBL" id="CP045894">
    <property type="protein sequence ID" value="QQP54756.1"/>
    <property type="molecule type" value="Genomic_DNA"/>
</dbReference>
<dbReference type="InterPro" id="IPR051981">
    <property type="entry name" value="Glycosyltransf_32"/>
</dbReference>
<dbReference type="GO" id="GO:0016758">
    <property type="term" value="F:hexosyltransferase activity"/>
    <property type="evidence" value="ECO:0007669"/>
    <property type="project" value="TreeGrafter"/>
</dbReference>
<accession>A0A7T8QTQ4</accession>
<name>A0A7T8QTQ4_CALRO</name>
<organism evidence="1 2">
    <name type="scientific">Caligus rogercresseyi</name>
    <name type="common">Sea louse</name>
    <dbReference type="NCBI Taxonomy" id="217165"/>
    <lineage>
        <taxon>Eukaryota</taxon>
        <taxon>Metazoa</taxon>
        <taxon>Ecdysozoa</taxon>
        <taxon>Arthropoda</taxon>
        <taxon>Crustacea</taxon>
        <taxon>Multicrustacea</taxon>
        <taxon>Hexanauplia</taxon>
        <taxon>Copepoda</taxon>
        <taxon>Siphonostomatoida</taxon>
        <taxon>Caligidae</taxon>
        <taxon>Caligus</taxon>
    </lineage>
</organism>